<comment type="caution">
    <text evidence="2">The sequence shown here is derived from an EMBL/GenBank/DDBJ whole genome shotgun (WGS) entry which is preliminary data.</text>
</comment>
<dbReference type="AlphaFoldDB" id="A0A3M8CCB3"/>
<feature type="transmembrane region" description="Helical" evidence="1">
    <location>
        <begin position="72"/>
        <end position="88"/>
    </location>
</feature>
<keyword evidence="1" id="KW-0812">Transmembrane</keyword>
<feature type="transmembrane region" description="Helical" evidence="1">
    <location>
        <begin position="48"/>
        <end position="65"/>
    </location>
</feature>
<feature type="transmembrane region" description="Helical" evidence="1">
    <location>
        <begin position="94"/>
        <end position="114"/>
    </location>
</feature>
<evidence type="ECO:0000256" key="1">
    <source>
        <dbReference type="SAM" id="Phobius"/>
    </source>
</evidence>
<sequence length="125" mass="14206">MLSGFTRISRIVFIVLSFVLAACILLQTFFAGAAIFTDPAIWRYHVNFVHFFEFVPILMLIFAFCGKLPNGFKWISGALLLILFAQYATAHVPAISAIHPVIALLYFGLSMLVVQQSWRFWKSCR</sequence>
<reference evidence="2 3" key="1">
    <citation type="submission" date="2018-10" db="EMBL/GenBank/DDBJ databases">
        <title>Phylogenomics of Brevibacillus.</title>
        <authorList>
            <person name="Dunlap C."/>
        </authorList>
    </citation>
    <scope>NUCLEOTIDE SEQUENCE [LARGE SCALE GENOMIC DNA]</scope>
    <source>
        <strain evidence="2 3">JCM 15085</strain>
    </source>
</reference>
<feature type="transmembrane region" description="Helical" evidence="1">
    <location>
        <begin position="12"/>
        <end position="36"/>
    </location>
</feature>
<accession>A0A3M8CCB3</accession>
<evidence type="ECO:0000313" key="2">
    <source>
        <dbReference type="EMBL" id="RNB73279.1"/>
    </source>
</evidence>
<dbReference type="EMBL" id="RHHT01000056">
    <property type="protein sequence ID" value="RNB73279.1"/>
    <property type="molecule type" value="Genomic_DNA"/>
</dbReference>
<protein>
    <submittedName>
        <fullName evidence="2">Uncharacterized protein</fullName>
    </submittedName>
</protein>
<dbReference type="InterPro" id="IPR046192">
    <property type="entry name" value="DUF6220"/>
</dbReference>
<dbReference type="Proteomes" id="UP000281915">
    <property type="component" value="Unassembled WGS sequence"/>
</dbReference>
<evidence type="ECO:0000313" key="3">
    <source>
        <dbReference type="Proteomes" id="UP000281915"/>
    </source>
</evidence>
<proteinExistence type="predicted"/>
<dbReference type="Pfam" id="PF19728">
    <property type="entry name" value="DUF6220"/>
    <property type="match status" value="1"/>
</dbReference>
<name>A0A3M8CCB3_9BACL</name>
<organism evidence="2 3">
    <name type="scientific">Brevibacillus panacihumi</name>
    <dbReference type="NCBI Taxonomy" id="497735"/>
    <lineage>
        <taxon>Bacteria</taxon>
        <taxon>Bacillati</taxon>
        <taxon>Bacillota</taxon>
        <taxon>Bacilli</taxon>
        <taxon>Bacillales</taxon>
        <taxon>Paenibacillaceae</taxon>
        <taxon>Brevibacillus</taxon>
    </lineage>
</organism>
<gene>
    <name evidence="2" type="ORF">EDM58_20655</name>
</gene>
<keyword evidence="1" id="KW-0472">Membrane</keyword>
<keyword evidence="1" id="KW-1133">Transmembrane helix</keyword>
<dbReference type="PROSITE" id="PS51257">
    <property type="entry name" value="PROKAR_LIPOPROTEIN"/>
    <property type="match status" value="1"/>
</dbReference>